<dbReference type="AlphaFoldDB" id="A0ABD3PQG6"/>
<organism evidence="2 3">
    <name type="scientific">Cyclotella atomus</name>
    <dbReference type="NCBI Taxonomy" id="382360"/>
    <lineage>
        <taxon>Eukaryota</taxon>
        <taxon>Sar</taxon>
        <taxon>Stramenopiles</taxon>
        <taxon>Ochrophyta</taxon>
        <taxon>Bacillariophyta</taxon>
        <taxon>Coscinodiscophyceae</taxon>
        <taxon>Thalassiosirophycidae</taxon>
        <taxon>Stephanodiscales</taxon>
        <taxon>Stephanodiscaceae</taxon>
        <taxon>Cyclotella</taxon>
    </lineage>
</organism>
<evidence type="ECO:0000256" key="1">
    <source>
        <dbReference type="SAM" id="MobiDB-lite"/>
    </source>
</evidence>
<dbReference type="EMBL" id="JALLPJ020000511">
    <property type="protein sequence ID" value="KAL3790068.1"/>
    <property type="molecule type" value="Genomic_DNA"/>
</dbReference>
<evidence type="ECO:0000313" key="2">
    <source>
        <dbReference type="EMBL" id="KAL3790068.1"/>
    </source>
</evidence>
<dbReference type="PANTHER" id="PTHR47150:SF6">
    <property type="entry name" value="OS01G0872900 PROTEIN"/>
    <property type="match status" value="1"/>
</dbReference>
<gene>
    <name evidence="2" type="ORF">ACHAWO_004825</name>
</gene>
<evidence type="ECO:0008006" key="4">
    <source>
        <dbReference type="Google" id="ProtNLM"/>
    </source>
</evidence>
<name>A0ABD3PQG6_9STRA</name>
<proteinExistence type="predicted"/>
<dbReference type="Proteomes" id="UP001530400">
    <property type="component" value="Unassembled WGS sequence"/>
</dbReference>
<dbReference type="PANTHER" id="PTHR47150">
    <property type="entry name" value="OS12G0169200 PROTEIN"/>
    <property type="match status" value="1"/>
</dbReference>
<dbReference type="InterPro" id="IPR006912">
    <property type="entry name" value="Harbinger_derived_prot"/>
</dbReference>
<reference evidence="2 3" key="1">
    <citation type="submission" date="2024-10" db="EMBL/GenBank/DDBJ databases">
        <title>Updated reference genomes for cyclostephanoid diatoms.</title>
        <authorList>
            <person name="Roberts W.R."/>
            <person name="Alverson A.J."/>
        </authorList>
    </citation>
    <scope>NUCLEOTIDE SEQUENCE [LARGE SCALE GENOMIC DNA]</scope>
    <source>
        <strain evidence="2 3">AJA010-31</strain>
    </source>
</reference>
<evidence type="ECO:0000313" key="3">
    <source>
        <dbReference type="Proteomes" id="UP001530400"/>
    </source>
</evidence>
<feature type="region of interest" description="Disordered" evidence="1">
    <location>
        <begin position="362"/>
        <end position="386"/>
    </location>
</feature>
<comment type="caution">
    <text evidence="2">The sequence shown here is derived from an EMBL/GenBank/DDBJ whole genome shotgun (WGS) entry which is preliminary data.</text>
</comment>
<protein>
    <recommendedName>
        <fullName evidence="4">DDE Tnp4 domain-containing protein</fullName>
    </recommendedName>
</protein>
<accession>A0ABD3PQG6</accession>
<dbReference type="Pfam" id="PF04827">
    <property type="entry name" value="Plant_tran"/>
    <property type="match status" value="1"/>
</dbReference>
<keyword evidence="3" id="KW-1185">Reference proteome</keyword>
<sequence>MQRSIISAAVVIHCEEQQQDGILPPSDIIREYVDEAIEACGMQSLFLREDFGAPAKRKMVKYNRIRAKKCVYEDWMRTTPPPIFDDKQFERTFRLKRAMIDYLVGHLANNDSFWTSTIDACGKESIDPYVKFLSGQKMVCYGVSWSAFRDYFQMGESTARLCMSKLCRGIYDCDEITDIYLRSISKADARRVAAMHKKKYNVPGCLGSLDVTKVQWTMCPTAWKGQFAGKEGTLNDINIWDKSPLLESMLDGSHEEIDFPFVIDGTRFDQLFYLVDGIYPWLARFLLSVKDPTTNIGKLFASKQEAWRKAVEIGFGVWKKKFLSVGRTVTLHHRDDIFYLVKATIIMHNMMVEYRMSHGEEESDDHYETVDDSAAGGGGGQSEEADTNISVEYSTSNATDNIDKSRVVQRWRDALYDAEKAICLHDAVQRHVWKQHHGDDAGFEGMEDMYDDYDPLAF</sequence>